<feature type="transmembrane region" description="Helical" evidence="6">
    <location>
        <begin position="272"/>
        <end position="291"/>
    </location>
</feature>
<feature type="transmembrane region" description="Helical" evidence="6">
    <location>
        <begin position="154"/>
        <end position="178"/>
    </location>
</feature>
<sequence>MQKQNSSLPVRSILFGVITSIVVLLVIQKTFGAKIDFELLMNSWSVVFLAISLLFLSWSIPALRIILLLRSLNEQLSYFRSYRNIVLSFFFSAITPFAAGGQPFQIYDLTRAQISVSNASAAVISQYLMTNFATTFFALLLLPRYLTYFTSLETAGTVFAAGIAITIIAGIFFTILALSRKMLIKFLHFISRRKFLLRVICKLTKKDREAILNNIRETFERYNAGMLNIWSKRPFTLIVDFLLAIGYLLINYSIFHVVMVRLLSPDGLRYQFSFIDSIAVQVLLSFVVYFIPTPGSSGGFESGMFVMLKNILPDQQLIIGISIWRFVTYHSLIFVGLLNFLLSFGKKPPKGVNQT</sequence>
<accession>A0A0G2Z8V4</accession>
<dbReference type="Pfam" id="PF03706">
    <property type="entry name" value="LPG_synthase_TM"/>
    <property type="match status" value="1"/>
</dbReference>
<dbReference type="Proteomes" id="UP000035159">
    <property type="component" value="Chromosome"/>
</dbReference>
<keyword evidence="3 6" id="KW-0812">Transmembrane</keyword>
<dbReference type="GO" id="GO:0005886">
    <property type="term" value="C:plasma membrane"/>
    <property type="evidence" value="ECO:0007669"/>
    <property type="project" value="UniProtKB-SubCell"/>
</dbReference>
<feature type="transmembrane region" description="Helical" evidence="6">
    <location>
        <begin position="317"/>
        <end position="342"/>
    </location>
</feature>
<dbReference type="STRING" id="1330330.IX53_09525"/>
<evidence type="ECO:0000256" key="1">
    <source>
        <dbReference type="ARBA" id="ARBA00004651"/>
    </source>
</evidence>
<name>A0A0G2Z8V4_9BACT</name>
<evidence type="ECO:0000256" key="4">
    <source>
        <dbReference type="ARBA" id="ARBA00022989"/>
    </source>
</evidence>
<dbReference type="NCBIfam" id="TIGR00374">
    <property type="entry name" value="flippase-like domain"/>
    <property type="match status" value="1"/>
</dbReference>
<keyword evidence="2" id="KW-1003">Cell membrane</keyword>
<feature type="transmembrane region" description="Helical" evidence="6">
    <location>
        <begin position="235"/>
        <end position="260"/>
    </location>
</feature>
<feature type="transmembrane region" description="Helical" evidence="6">
    <location>
        <begin position="81"/>
        <end position="99"/>
    </location>
</feature>
<dbReference type="PANTHER" id="PTHR37693">
    <property type="entry name" value="PHOSPHATIDYLGLYCEROL LYSYLTRANSFERASE"/>
    <property type="match status" value="1"/>
</dbReference>
<gene>
    <name evidence="7" type="ORF">IX53_09525</name>
</gene>
<evidence type="ECO:0000313" key="7">
    <source>
        <dbReference type="EMBL" id="AKI98025.1"/>
    </source>
</evidence>
<evidence type="ECO:0008006" key="9">
    <source>
        <dbReference type="Google" id="ProtNLM"/>
    </source>
</evidence>
<protein>
    <recommendedName>
        <fullName evidence="9">Integral membrane protein</fullName>
    </recommendedName>
</protein>
<evidence type="ECO:0000313" key="8">
    <source>
        <dbReference type="Proteomes" id="UP000035159"/>
    </source>
</evidence>
<evidence type="ECO:0000256" key="3">
    <source>
        <dbReference type="ARBA" id="ARBA00022692"/>
    </source>
</evidence>
<evidence type="ECO:0000256" key="2">
    <source>
        <dbReference type="ARBA" id="ARBA00022475"/>
    </source>
</evidence>
<keyword evidence="8" id="KW-1185">Reference proteome</keyword>
<dbReference type="PANTHER" id="PTHR37693:SF1">
    <property type="entry name" value="INTEGRAL MEMBRANE PROTEIN"/>
    <property type="match status" value="1"/>
</dbReference>
<evidence type="ECO:0000256" key="6">
    <source>
        <dbReference type="SAM" id="Phobius"/>
    </source>
</evidence>
<feature type="transmembrane region" description="Helical" evidence="6">
    <location>
        <begin position="12"/>
        <end position="31"/>
    </location>
</feature>
<feature type="transmembrane region" description="Helical" evidence="6">
    <location>
        <begin position="43"/>
        <end position="69"/>
    </location>
</feature>
<evidence type="ECO:0000256" key="5">
    <source>
        <dbReference type="ARBA" id="ARBA00023136"/>
    </source>
</evidence>
<dbReference type="AlphaFoldDB" id="A0A0G2Z8V4"/>
<dbReference type="KEGG" id="kpf:IX53_09525"/>
<dbReference type="InterPro" id="IPR022791">
    <property type="entry name" value="L-PG_synthase/AglD"/>
</dbReference>
<feature type="transmembrane region" description="Helical" evidence="6">
    <location>
        <begin position="119"/>
        <end position="142"/>
    </location>
</feature>
<comment type="subcellular location">
    <subcellularLocation>
        <location evidence="1">Cell membrane</location>
        <topology evidence="1">Multi-pass membrane protein</topology>
    </subcellularLocation>
</comment>
<dbReference type="RefSeq" id="WP_047755160.1">
    <property type="nucleotide sequence ID" value="NZ_CAJUHA010000001.1"/>
</dbReference>
<keyword evidence="4 6" id="KW-1133">Transmembrane helix</keyword>
<dbReference type="PATRIC" id="fig|1330330.3.peg.1940"/>
<dbReference type="EMBL" id="CP011232">
    <property type="protein sequence ID" value="AKI98025.1"/>
    <property type="molecule type" value="Genomic_DNA"/>
</dbReference>
<organism evidence="7 8">
    <name type="scientific">Kosmotoga pacifica</name>
    <dbReference type="NCBI Taxonomy" id="1330330"/>
    <lineage>
        <taxon>Bacteria</taxon>
        <taxon>Thermotogati</taxon>
        <taxon>Thermotogota</taxon>
        <taxon>Thermotogae</taxon>
        <taxon>Kosmotogales</taxon>
        <taxon>Kosmotogaceae</taxon>
        <taxon>Kosmotoga</taxon>
    </lineage>
</organism>
<keyword evidence="5 6" id="KW-0472">Membrane</keyword>
<reference evidence="7 8" key="1">
    <citation type="submission" date="2015-04" db="EMBL/GenBank/DDBJ databases">
        <title>Complete Genome Sequence of Kosmotoga pacifica SLHLJ1.</title>
        <authorList>
            <person name="Jiang L.J."/>
            <person name="Shao Z.Z."/>
            <person name="Jebbar M."/>
        </authorList>
    </citation>
    <scope>NUCLEOTIDE SEQUENCE [LARGE SCALE GENOMIC DNA]</scope>
    <source>
        <strain evidence="7 8">SLHLJ1</strain>
    </source>
</reference>
<proteinExistence type="predicted"/>